<name>A0ABV2JLW7_9STRE</name>
<dbReference type="EMBL" id="JBEPMK010000005">
    <property type="protein sequence ID" value="MET3644912.1"/>
    <property type="molecule type" value="Genomic_DNA"/>
</dbReference>
<proteinExistence type="predicted"/>
<evidence type="ECO:0000313" key="1">
    <source>
        <dbReference type="EMBL" id="MET3644912.1"/>
    </source>
</evidence>
<sequence>MSLEIYQIYLPEELKVFIGNQEKDFLVYSDENDYAVLLLIRWNESRQSLQFINRWKIQIEIDGNEVYIACDASKKY</sequence>
<comment type="caution">
    <text evidence="1">The sequence shown here is derived from an EMBL/GenBank/DDBJ whole genome shotgun (WGS) entry which is preliminary data.</text>
</comment>
<organism evidence="1 2">
    <name type="scientific">Streptococcus gallinaceus</name>
    <dbReference type="NCBI Taxonomy" id="165758"/>
    <lineage>
        <taxon>Bacteria</taxon>
        <taxon>Bacillati</taxon>
        <taxon>Bacillota</taxon>
        <taxon>Bacilli</taxon>
        <taxon>Lactobacillales</taxon>
        <taxon>Streptococcaceae</taxon>
        <taxon>Streptococcus</taxon>
    </lineage>
</organism>
<keyword evidence="2" id="KW-1185">Reference proteome</keyword>
<accession>A0ABV2JLW7</accession>
<protein>
    <submittedName>
        <fullName evidence="1">Uncharacterized protein</fullName>
    </submittedName>
</protein>
<reference evidence="1 2" key="1">
    <citation type="submission" date="2024-06" db="EMBL/GenBank/DDBJ databases">
        <title>Genomic Encyclopedia of Type Strains, Phase IV (KMG-IV): sequencing the most valuable type-strain genomes for metagenomic binning, comparative biology and taxonomic classification.</title>
        <authorList>
            <person name="Goeker M."/>
        </authorList>
    </citation>
    <scope>NUCLEOTIDE SEQUENCE [LARGE SCALE GENOMIC DNA]</scope>
    <source>
        <strain evidence="1 2">DSM 15349</strain>
    </source>
</reference>
<dbReference type="Proteomes" id="UP001549055">
    <property type="component" value="Unassembled WGS sequence"/>
</dbReference>
<gene>
    <name evidence="1" type="ORF">ABID27_001543</name>
</gene>
<evidence type="ECO:0000313" key="2">
    <source>
        <dbReference type="Proteomes" id="UP001549055"/>
    </source>
</evidence>
<dbReference type="RefSeq" id="WP_354281363.1">
    <property type="nucleotide sequence ID" value="NZ_JBEPMK010000005.1"/>
</dbReference>